<dbReference type="OrthoDB" id="1259151at2759"/>
<dbReference type="Proteomes" id="UP000789508">
    <property type="component" value="Unassembled WGS sequence"/>
</dbReference>
<keyword evidence="3" id="KW-1185">Reference proteome</keyword>
<protein>
    <submittedName>
        <fullName evidence="2">10066_t:CDS:1</fullName>
    </submittedName>
</protein>
<feature type="compositionally biased region" description="Pro residues" evidence="1">
    <location>
        <begin position="211"/>
        <end position="221"/>
    </location>
</feature>
<evidence type="ECO:0000313" key="2">
    <source>
        <dbReference type="EMBL" id="CAG8515406.1"/>
    </source>
</evidence>
<sequence length="221" mass="24276">MAYVNTLPIRIHNSSKIPIAVDNEGFFYRHHPVTFSLVSVTRNKEKSYSATGRVFITDKRLIFVADKPSEDGFETFSLILKDVSTSTLASVNPIASRYTFAVTLSLNSSSNNNAIDTLKVTVTFDPTDVKAKKTMADYYSMIMQSSLAANQKKSEVATLESVTALNADGIGDPPSYRRETHANEISFGYNRDNNHHSSVGAAVSRDDDSSRPPPPPYSSLV</sequence>
<accession>A0A9N9A2I3</accession>
<dbReference type="SUPFAM" id="SSF50729">
    <property type="entry name" value="PH domain-like"/>
    <property type="match status" value="1"/>
</dbReference>
<proteinExistence type="predicted"/>
<feature type="region of interest" description="Disordered" evidence="1">
    <location>
        <begin position="169"/>
        <end position="221"/>
    </location>
</feature>
<dbReference type="AlphaFoldDB" id="A0A9N9A2I3"/>
<comment type="caution">
    <text evidence="2">The sequence shown here is derived from an EMBL/GenBank/DDBJ whole genome shotgun (WGS) entry which is preliminary data.</text>
</comment>
<organism evidence="2 3">
    <name type="scientific">Ambispora leptoticha</name>
    <dbReference type="NCBI Taxonomy" id="144679"/>
    <lineage>
        <taxon>Eukaryota</taxon>
        <taxon>Fungi</taxon>
        <taxon>Fungi incertae sedis</taxon>
        <taxon>Mucoromycota</taxon>
        <taxon>Glomeromycotina</taxon>
        <taxon>Glomeromycetes</taxon>
        <taxon>Archaeosporales</taxon>
        <taxon>Ambisporaceae</taxon>
        <taxon>Ambispora</taxon>
    </lineage>
</organism>
<reference evidence="2" key="1">
    <citation type="submission" date="2021-06" db="EMBL/GenBank/DDBJ databases">
        <authorList>
            <person name="Kallberg Y."/>
            <person name="Tangrot J."/>
            <person name="Rosling A."/>
        </authorList>
    </citation>
    <scope>NUCLEOTIDE SEQUENCE</scope>
    <source>
        <strain evidence="2">FL130A</strain>
    </source>
</reference>
<evidence type="ECO:0000256" key="1">
    <source>
        <dbReference type="SAM" id="MobiDB-lite"/>
    </source>
</evidence>
<name>A0A9N9A2I3_9GLOM</name>
<evidence type="ECO:0000313" key="3">
    <source>
        <dbReference type="Proteomes" id="UP000789508"/>
    </source>
</evidence>
<gene>
    <name evidence="2" type="ORF">ALEPTO_LOCUS4190</name>
</gene>
<dbReference type="EMBL" id="CAJVPS010000912">
    <property type="protein sequence ID" value="CAG8515406.1"/>
    <property type="molecule type" value="Genomic_DNA"/>
</dbReference>